<dbReference type="WBParaSite" id="Pan_g1341.t1">
    <property type="protein sequence ID" value="Pan_g1341.t1"/>
    <property type="gene ID" value="Pan_g1341"/>
</dbReference>
<protein>
    <submittedName>
        <fullName evidence="4">SAYSvFN domain-containing protein</fullName>
    </submittedName>
</protein>
<keyword evidence="2" id="KW-1133">Transmembrane helix</keyword>
<accession>A0A7E4UWX5</accession>
<evidence type="ECO:0000256" key="2">
    <source>
        <dbReference type="SAM" id="Phobius"/>
    </source>
</evidence>
<proteinExistence type="predicted"/>
<evidence type="ECO:0000313" key="3">
    <source>
        <dbReference type="Proteomes" id="UP000492821"/>
    </source>
</evidence>
<reference evidence="3" key="1">
    <citation type="journal article" date="2013" name="Genetics">
        <title>The draft genome and transcriptome of Panagrellus redivivus are shaped by the harsh demands of a free-living lifestyle.</title>
        <authorList>
            <person name="Srinivasan J."/>
            <person name="Dillman A.R."/>
            <person name="Macchietto M.G."/>
            <person name="Heikkinen L."/>
            <person name="Lakso M."/>
            <person name="Fracchia K.M."/>
            <person name="Antoshechkin I."/>
            <person name="Mortazavi A."/>
            <person name="Wong G."/>
            <person name="Sternberg P.W."/>
        </authorList>
    </citation>
    <scope>NUCLEOTIDE SEQUENCE [LARGE SCALE GENOMIC DNA]</scope>
    <source>
        <strain evidence="3">MT8872</strain>
    </source>
</reference>
<feature type="transmembrane region" description="Helical" evidence="2">
    <location>
        <begin position="149"/>
        <end position="166"/>
    </location>
</feature>
<keyword evidence="2" id="KW-0812">Transmembrane</keyword>
<feature type="region of interest" description="Disordered" evidence="1">
    <location>
        <begin position="261"/>
        <end position="283"/>
    </location>
</feature>
<keyword evidence="2" id="KW-0472">Membrane</keyword>
<evidence type="ECO:0000256" key="1">
    <source>
        <dbReference type="SAM" id="MobiDB-lite"/>
    </source>
</evidence>
<reference evidence="4" key="2">
    <citation type="submission" date="2020-10" db="UniProtKB">
        <authorList>
            <consortium name="WormBaseParasite"/>
        </authorList>
    </citation>
    <scope>IDENTIFICATION</scope>
</reference>
<name>A0A7E4UWX5_PANRE</name>
<keyword evidence="3" id="KW-1185">Reference proteome</keyword>
<dbReference type="Proteomes" id="UP000492821">
    <property type="component" value="Unassembled WGS sequence"/>
</dbReference>
<evidence type="ECO:0000313" key="4">
    <source>
        <dbReference type="WBParaSite" id="Pan_g1341.t1"/>
    </source>
</evidence>
<dbReference type="AlphaFoldDB" id="A0A7E4UWX5"/>
<organism evidence="3 4">
    <name type="scientific">Panagrellus redivivus</name>
    <name type="common">Microworm</name>
    <dbReference type="NCBI Taxonomy" id="6233"/>
    <lineage>
        <taxon>Eukaryota</taxon>
        <taxon>Metazoa</taxon>
        <taxon>Ecdysozoa</taxon>
        <taxon>Nematoda</taxon>
        <taxon>Chromadorea</taxon>
        <taxon>Rhabditida</taxon>
        <taxon>Tylenchina</taxon>
        <taxon>Panagrolaimomorpha</taxon>
        <taxon>Panagrolaimoidea</taxon>
        <taxon>Panagrolaimidae</taxon>
        <taxon>Panagrellus</taxon>
    </lineage>
</organism>
<feature type="transmembrane region" description="Helical" evidence="2">
    <location>
        <begin position="172"/>
        <end position="189"/>
    </location>
</feature>
<sequence length="325" mass="37014">MSTLQKMMTRNLEMAIEDHKNRFTFKYDPNDPEDDDKSVYAFDVPNKSCPNNWHTFEGCHCANPVDYGTDGDNFGSETDVRSVYAFDAAQNGEVESVYAFDCEDDTSDEDEPMEANHPKRYTSAAQKSALLKQAEEARDRREHEDDKKAMVILATGCVAFISGWFLRFPWGWINLFLSGIVFVWGYLQSERDEECLRRDFDQTIERINSLIVRTAEVDDSEAVDTEDKAASVNDADDLSSDVEDVDEVVSVYAFDALHSDEAEEELRPESASPEAIPAKSTSSFGFSLPNLGEGLKQRRRAHTEDGYFEFWKSITYFQTKTDNYI</sequence>